<dbReference type="OrthoDB" id="9761935at2"/>
<evidence type="ECO:0000313" key="3">
    <source>
        <dbReference type="EMBL" id="TQJ08384.1"/>
    </source>
</evidence>
<feature type="region of interest" description="Disordered" evidence="1">
    <location>
        <begin position="1"/>
        <end position="71"/>
    </location>
</feature>
<accession>A0A542DZK9</accession>
<dbReference type="EMBL" id="VFMN01000001">
    <property type="protein sequence ID" value="TQJ08384.1"/>
    <property type="molecule type" value="Genomic_DNA"/>
</dbReference>
<dbReference type="InterPro" id="IPR024983">
    <property type="entry name" value="CHAT_dom"/>
</dbReference>
<dbReference type="InterPro" id="IPR011990">
    <property type="entry name" value="TPR-like_helical_dom_sf"/>
</dbReference>
<dbReference type="Pfam" id="PF12770">
    <property type="entry name" value="CHAT"/>
    <property type="match status" value="1"/>
</dbReference>
<gene>
    <name evidence="3" type="ORF">FB458_1472</name>
</gene>
<dbReference type="Proteomes" id="UP000317893">
    <property type="component" value="Unassembled WGS sequence"/>
</dbReference>
<proteinExistence type="predicted"/>
<feature type="domain" description="CHAT" evidence="2">
    <location>
        <begin position="691"/>
        <end position="927"/>
    </location>
</feature>
<evidence type="ECO:0000313" key="4">
    <source>
        <dbReference type="Proteomes" id="UP000317893"/>
    </source>
</evidence>
<dbReference type="RefSeq" id="WP_141847905.1">
    <property type="nucleotide sequence ID" value="NZ_VFMN01000001.1"/>
</dbReference>
<evidence type="ECO:0000256" key="1">
    <source>
        <dbReference type="SAM" id="MobiDB-lite"/>
    </source>
</evidence>
<name>A0A542DZK9_9MICO</name>
<dbReference type="SUPFAM" id="SSF48452">
    <property type="entry name" value="TPR-like"/>
    <property type="match status" value="2"/>
</dbReference>
<organism evidence="3 4">
    <name type="scientific">Lapillicoccus jejuensis</name>
    <dbReference type="NCBI Taxonomy" id="402171"/>
    <lineage>
        <taxon>Bacteria</taxon>
        <taxon>Bacillati</taxon>
        <taxon>Actinomycetota</taxon>
        <taxon>Actinomycetes</taxon>
        <taxon>Micrococcales</taxon>
        <taxon>Intrasporangiaceae</taxon>
        <taxon>Lapillicoccus</taxon>
    </lineage>
</organism>
<protein>
    <submittedName>
        <fullName evidence="3">CHAT domain-containing protein</fullName>
    </submittedName>
</protein>
<feature type="compositionally biased region" description="Pro residues" evidence="1">
    <location>
        <begin position="15"/>
        <end position="27"/>
    </location>
</feature>
<sequence length="929" mass="95824">MARVRRASRESGSQPSPPSPPPSPPAGPCGLRPWACDTTDLLTPAAPGGDDIDTEAATPPLIPAHEHGPEPADLAETLLPLALSQPARALTRARDLLAATPSPYDASVAHQAAGIVLRERGDHPAALTELRAARRAARRVGGPRGSAREGDVLATYGAALAAAGRPATALRVLAEAERLTPPAGRPRLLLRRGFVRHETGRSREAVADLDAAAAGSATLGDRLWEARARNLAAAVRLTLGEHERAGRDARAAQALLDDLGQQLEAAAAVLNRGYAALVAGDLPGALALLDEVAARYRALGEDPPEVALDRAEVLLVAGLSREAVDAADALLAALPASSPVRPDALLLAARAALAVGDPATARRRAGDAARRLTARGRTGAVARADLLRLEADEALLRAGTSAARWARVAADAGDVAVRLRAAGLPGEADARLLQARAATRAARPADARAALLAAALTRRSGAPLPRAAGWLAAALLAREEGDRRGLRHAVRRGLAAVDEHRATLGDLELRALAAGRGEELARLGAADALAHGRPLELLRWAERWRATALTGAAAPPADPALAADAAALRDVTRRLGAADEGEAVVLRREQARLEGAVRRHHRRLRGAATPDADGTDRALAALAEHDVALLHLVEVDGTLHLVTRQGGRWRRRTVGPLDEALAATSAAAFALRRAAHGRRVDPVAVGARLQAAVLGAVDPGGERVLVVPPARLLSVPWSLLPALGDREVAVCPSLAAWDRARRRPDEPGPTVLVTGPGLSTQLREATLVERVHAGATALAGPGATVEATLAALDGARLAHVAAHGRLRRDAPLFSALDLADGPLHVHDLQRLRRAPTELVLSACESGGVTAVGAGEALGLVTTLLGLGTRTVVAGVAEVNDGATVTVMARLHAAVAAGAGPAAALRDVRRACRDDPLDAATAAAFTAWGA</sequence>
<reference evidence="3 4" key="1">
    <citation type="submission" date="2019-06" db="EMBL/GenBank/DDBJ databases">
        <title>Sequencing the genomes of 1000 actinobacteria strains.</title>
        <authorList>
            <person name="Klenk H.-P."/>
        </authorList>
    </citation>
    <scope>NUCLEOTIDE SEQUENCE [LARGE SCALE GENOMIC DNA]</scope>
    <source>
        <strain evidence="3 4">DSM 18607</strain>
    </source>
</reference>
<dbReference type="AlphaFoldDB" id="A0A542DZK9"/>
<comment type="caution">
    <text evidence="3">The sequence shown here is derived from an EMBL/GenBank/DDBJ whole genome shotgun (WGS) entry which is preliminary data.</text>
</comment>
<dbReference type="Gene3D" id="1.25.40.10">
    <property type="entry name" value="Tetratricopeptide repeat domain"/>
    <property type="match status" value="1"/>
</dbReference>
<evidence type="ECO:0000259" key="2">
    <source>
        <dbReference type="Pfam" id="PF12770"/>
    </source>
</evidence>
<keyword evidence="4" id="KW-1185">Reference proteome</keyword>